<comment type="similarity">
    <text evidence="1 2">Belongs to the phD/YefM antitoxin family.</text>
</comment>
<dbReference type="AlphaFoldDB" id="A0A432MPN6"/>
<dbReference type="OrthoDB" id="9800503at2"/>
<evidence type="ECO:0000313" key="4">
    <source>
        <dbReference type="EMBL" id="RUL89433.1"/>
    </source>
</evidence>
<reference evidence="4 5" key="2">
    <citation type="submission" date="2019-01" db="EMBL/GenBank/DDBJ databases">
        <title>Tautonia sociabilis, a novel thermotolerant planctomycete of Isosphaeraceae family, isolated from a 4000 m deep subterranean habitat.</title>
        <authorList>
            <person name="Kovaleva O.L."/>
            <person name="Elcheninov A.G."/>
            <person name="Van Heerden E."/>
            <person name="Toshchakov S.V."/>
            <person name="Novikov A."/>
            <person name="Bonch-Osmolovskaya E.A."/>
            <person name="Kublanov I.V."/>
        </authorList>
    </citation>
    <scope>NUCLEOTIDE SEQUENCE [LARGE SCALE GENOMIC DNA]</scope>
    <source>
        <strain evidence="4 5">GM2012</strain>
    </source>
</reference>
<dbReference type="InterPro" id="IPR036165">
    <property type="entry name" value="YefM-like_sf"/>
</dbReference>
<name>A0A432MPN6_9BACT</name>
<dbReference type="Pfam" id="PF02604">
    <property type="entry name" value="PhdYeFM_antitox"/>
    <property type="match status" value="1"/>
</dbReference>
<evidence type="ECO:0000313" key="5">
    <source>
        <dbReference type="Proteomes" id="UP000280296"/>
    </source>
</evidence>
<dbReference type="NCBIfam" id="TIGR01552">
    <property type="entry name" value="phd_fam"/>
    <property type="match status" value="1"/>
</dbReference>
<keyword evidence="5" id="KW-1185">Reference proteome</keyword>
<dbReference type="EMBL" id="RYZH01000002">
    <property type="protein sequence ID" value="RUL89433.1"/>
    <property type="molecule type" value="Genomic_DNA"/>
</dbReference>
<evidence type="ECO:0000256" key="3">
    <source>
        <dbReference type="SAM" id="MobiDB-lite"/>
    </source>
</evidence>
<dbReference type="Gene3D" id="3.40.1620.10">
    <property type="entry name" value="YefM-like domain"/>
    <property type="match status" value="1"/>
</dbReference>
<proteinExistence type="inferred from homology"/>
<comment type="function">
    <text evidence="2">Antitoxin component of a type II toxin-antitoxin (TA) system.</text>
</comment>
<dbReference type="Proteomes" id="UP000280296">
    <property type="component" value="Unassembled WGS sequence"/>
</dbReference>
<organism evidence="4 5">
    <name type="scientific">Tautonia sociabilis</name>
    <dbReference type="NCBI Taxonomy" id="2080755"/>
    <lineage>
        <taxon>Bacteria</taxon>
        <taxon>Pseudomonadati</taxon>
        <taxon>Planctomycetota</taxon>
        <taxon>Planctomycetia</taxon>
        <taxon>Isosphaerales</taxon>
        <taxon>Isosphaeraceae</taxon>
        <taxon>Tautonia</taxon>
    </lineage>
</organism>
<comment type="caution">
    <text evidence="4">The sequence shown here is derived from an EMBL/GenBank/DDBJ whole genome shotgun (WGS) entry which is preliminary data.</text>
</comment>
<evidence type="ECO:0000256" key="2">
    <source>
        <dbReference type="RuleBase" id="RU362080"/>
    </source>
</evidence>
<dbReference type="SUPFAM" id="SSF143120">
    <property type="entry name" value="YefM-like"/>
    <property type="match status" value="1"/>
</dbReference>
<reference evidence="4 5" key="1">
    <citation type="submission" date="2018-12" db="EMBL/GenBank/DDBJ databases">
        <authorList>
            <person name="Toschakov S.V."/>
        </authorList>
    </citation>
    <scope>NUCLEOTIDE SEQUENCE [LARGE SCALE GENOMIC DNA]</scope>
    <source>
        <strain evidence="4 5">GM2012</strain>
    </source>
</reference>
<sequence>MEIANIHQAKAQLSRLIELALAGEEVQIARSGEPLVRLVPIQPDAQPRQGGQLKGQVWMSPDFDAPDPEVEALFDGEEA</sequence>
<evidence type="ECO:0000256" key="1">
    <source>
        <dbReference type="ARBA" id="ARBA00009981"/>
    </source>
</evidence>
<protein>
    <recommendedName>
        <fullName evidence="2">Antitoxin</fullName>
    </recommendedName>
</protein>
<feature type="region of interest" description="Disordered" evidence="3">
    <location>
        <begin position="46"/>
        <end position="65"/>
    </location>
</feature>
<accession>A0A432MPN6</accession>
<gene>
    <name evidence="4" type="ORF">TsocGM_01285</name>
</gene>
<dbReference type="InterPro" id="IPR006442">
    <property type="entry name" value="Antitoxin_Phd/YefM"/>
</dbReference>